<feature type="compositionally biased region" description="Basic and acidic residues" evidence="1">
    <location>
        <begin position="8"/>
        <end position="19"/>
    </location>
</feature>
<dbReference type="OrthoDB" id="2013972at2759"/>
<dbReference type="Gene3D" id="3.40.50.150">
    <property type="entry name" value="Vaccinia Virus protein VP39"/>
    <property type="match status" value="1"/>
</dbReference>
<dbReference type="GO" id="GO:0032259">
    <property type="term" value="P:methylation"/>
    <property type="evidence" value="ECO:0007669"/>
    <property type="project" value="UniProtKB-KW"/>
</dbReference>
<organism evidence="2 3">
    <name type="scientific">Viridothelium virens</name>
    <name type="common">Speckled blister lichen</name>
    <name type="synonym">Trypethelium virens</name>
    <dbReference type="NCBI Taxonomy" id="1048519"/>
    <lineage>
        <taxon>Eukaryota</taxon>
        <taxon>Fungi</taxon>
        <taxon>Dikarya</taxon>
        <taxon>Ascomycota</taxon>
        <taxon>Pezizomycotina</taxon>
        <taxon>Dothideomycetes</taxon>
        <taxon>Dothideomycetes incertae sedis</taxon>
        <taxon>Trypetheliales</taxon>
        <taxon>Trypetheliaceae</taxon>
        <taxon>Viridothelium</taxon>
    </lineage>
</organism>
<gene>
    <name evidence="2" type="ORF">EV356DRAFT_441300</name>
</gene>
<keyword evidence="2" id="KW-0808">Transferase</keyword>
<reference evidence="2" key="1">
    <citation type="journal article" date="2020" name="Stud. Mycol.">
        <title>101 Dothideomycetes genomes: a test case for predicting lifestyles and emergence of pathogens.</title>
        <authorList>
            <person name="Haridas S."/>
            <person name="Albert R."/>
            <person name="Binder M."/>
            <person name="Bloem J."/>
            <person name="Labutti K."/>
            <person name="Salamov A."/>
            <person name="Andreopoulos B."/>
            <person name="Baker S."/>
            <person name="Barry K."/>
            <person name="Bills G."/>
            <person name="Bluhm B."/>
            <person name="Cannon C."/>
            <person name="Castanera R."/>
            <person name="Culley D."/>
            <person name="Daum C."/>
            <person name="Ezra D."/>
            <person name="Gonzalez J."/>
            <person name="Henrissat B."/>
            <person name="Kuo A."/>
            <person name="Liang C."/>
            <person name="Lipzen A."/>
            <person name="Lutzoni F."/>
            <person name="Magnuson J."/>
            <person name="Mondo S."/>
            <person name="Nolan M."/>
            <person name="Ohm R."/>
            <person name="Pangilinan J."/>
            <person name="Park H.-J."/>
            <person name="Ramirez L."/>
            <person name="Alfaro M."/>
            <person name="Sun H."/>
            <person name="Tritt A."/>
            <person name="Yoshinaga Y."/>
            <person name="Zwiers L.-H."/>
            <person name="Turgeon B."/>
            <person name="Goodwin S."/>
            <person name="Spatafora J."/>
            <person name="Crous P."/>
            <person name="Grigoriev I."/>
        </authorList>
    </citation>
    <scope>NUCLEOTIDE SEQUENCE</scope>
    <source>
        <strain evidence="2">Tuck. ex Michener</strain>
    </source>
</reference>
<sequence length="410" mass="46731">MDGLTRSSDVHVPGEHVGSDDVDQLLPKHSLLAYEEDSSHSTPSNESLNEHQASAPLLATSLEATAQTESPRLDLPALIQVEDNWDDTDSAYNDETQSYTTSLKSSVTKFEYENGRRYHAADGRSWHFLPNDDAEMDRLDLFHHIMHLRCDERLHLAPINPYSQRILDLGTGTGIWAVMMGELYESASVLGNDLSPIQPTLVPPNVSFEVDDMEKEWCYSTSFDYIHCRYLAGAIRDWPKLMRQAYEYTKPGGWVEFKDFTMKFYSTDGSYERSACTLGDERPTPTPSPDRWTTEIITGIKSLGLEPEPGPKLEAWVRDTGFINVVHHLLPIPVGDWPKDKKLKRIGRADRTQFLDGLDAISLRVFTTTRGWRPEEVQVLLADVRRTLQDRMIHAQHDFHVVYGQRPWNT</sequence>
<dbReference type="Pfam" id="PF13489">
    <property type="entry name" value="Methyltransf_23"/>
    <property type="match status" value="1"/>
</dbReference>
<evidence type="ECO:0000256" key="1">
    <source>
        <dbReference type="SAM" id="MobiDB-lite"/>
    </source>
</evidence>
<dbReference type="PANTHER" id="PTHR43591">
    <property type="entry name" value="METHYLTRANSFERASE"/>
    <property type="match status" value="1"/>
</dbReference>
<dbReference type="EMBL" id="ML991778">
    <property type="protein sequence ID" value="KAF2237885.1"/>
    <property type="molecule type" value="Genomic_DNA"/>
</dbReference>
<proteinExistence type="predicted"/>
<dbReference type="SUPFAM" id="SSF53335">
    <property type="entry name" value="S-adenosyl-L-methionine-dependent methyltransferases"/>
    <property type="match status" value="1"/>
</dbReference>
<name>A0A6A6HIC4_VIRVR</name>
<evidence type="ECO:0000313" key="2">
    <source>
        <dbReference type="EMBL" id="KAF2237885.1"/>
    </source>
</evidence>
<dbReference type="AlphaFoldDB" id="A0A6A6HIC4"/>
<dbReference type="GO" id="GO:0008168">
    <property type="term" value="F:methyltransferase activity"/>
    <property type="evidence" value="ECO:0007669"/>
    <property type="project" value="UniProtKB-KW"/>
</dbReference>
<accession>A0A6A6HIC4</accession>
<dbReference type="InterPro" id="IPR029063">
    <property type="entry name" value="SAM-dependent_MTases_sf"/>
</dbReference>
<feature type="region of interest" description="Disordered" evidence="1">
    <location>
        <begin position="1"/>
        <end position="25"/>
    </location>
</feature>
<dbReference type="PANTHER" id="PTHR43591:SF10">
    <property type="entry name" value="ABC TRANSMEMBRANE TYPE-1 DOMAIN-CONTAINING PROTEIN-RELATED"/>
    <property type="match status" value="1"/>
</dbReference>
<dbReference type="Proteomes" id="UP000800092">
    <property type="component" value="Unassembled WGS sequence"/>
</dbReference>
<keyword evidence="2" id="KW-0489">Methyltransferase</keyword>
<protein>
    <submittedName>
        <fullName evidence="2">S-adenosyl-L-methionine-dependent methyltransferase</fullName>
    </submittedName>
</protein>
<keyword evidence="3" id="KW-1185">Reference proteome</keyword>
<evidence type="ECO:0000313" key="3">
    <source>
        <dbReference type="Proteomes" id="UP000800092"/>
    </source>
</evidence>
<dbReference type="CDD" id="cd02440">
    <property type="entry name" value="AdoMet_MTases"/>
    <property type="match status" value="1"/>
</dbReference>